<accession>A0A7W4K526</accession>
<organism evidence="1 2">
    <name type="scientific">Gluconacetobacter tumulisoli</name>
    <dbReference type="NCBI Taxonomy" id="1286189"/>
    <lineage>
        <taxon>Bacteria</taxon>
        <taxon>Pseudomonadati</taxon>
        <taxon>Pseudomonadota</taxon>
        <taxon>Alphaproteobacteria</taxon>
        <taxon>Acetobacterales</taxon>
        <taxon>Acetobacteraceae</taxon>
        <taxon>Gluconacetobacter</taxon>
    </lineage>
</organism>
<evidence type="ECO:0000313" key="1">
    <source>
        <dbReference type="EMBL" id="MBB2200555.1"/>
    </source>
</evidence>
<evidence type="ECO:0008006" key="3">
    <source>
        <dbReference type="Google" id="ProtNLM"/>
    </source>
</evidence>
<comment type="caution">
    <text evidence="1">The sequence shown here is derived from an EMBL/GenBank/DDBJ whole genome shotgun (WGS) entry which is preliminary data.</text>
</comment>
<keyword evidence="2" id="KW-1185">Reference proteome</keyword>
<dbReference type="AlphaFoldDB" id="A0A7W4K526"/>
<proteinExistence type="predicted"/>
<gene>
    <name evidence="1" type="ORF">HLH28_03000</name>
</gene>
<reference evidence="1 2" key="1">
    <citation type="submission" date="2020-04" db="EMBL/GenBank/DDBJ databases">
        <title>Description of novel Gluconacetobacter.</title>
        <authorList>
            <person name="Sombolestani A."/>
        </authorList>
    </citation>
    <scope>NUCLEOTIDE SEQUENCE [LARGE SCALE GENOMIC DNA]</scope>
    <source>
        <strain evidence="1 2">LMG 27802</strain>
    </source>
</reference>
<evidence type="ECO:0000313" key="2">
    <source>
        <dbReference type="Proteomes" id="UP000578030"/>
    </source>
</evidence>
<name>A0A7W4K526_9PROT</name>
<dbReference type="Proteomes" id="UP000578030">
    <property type="component" value="Unassembled WGS sequence"/>
</dbReference>
<protein>
    <recommendedName>
        <fullName evidence="3">Anti-sigma factor NepR domain-containing protein</fullName>
    </recommendedName>
</protein>
<dbReference type="EMBL" id="JABEQM010000002">
    <property type="protein sequence ID" value="MBB2200555.1"/>
    <property type="molecule type" value="Genomic_DNA"/>
</dbReference>
<sequence>MQITHHRHTHDDDVPFDLWLRRELHVLFDAVAHEPVPPDLLRLVEQGSDDRCLQEPCRSC</sequence>